<protein>
    <submittedName>
        <fullName evidence="1">Uncharacterized protein</fullName>
    </submittedName>
</protein>
<keyword evidence="2" id="KW-1185">Reference proteome</keyword>
<organism evidence="1 2">
    <name type="scientific">Litomosoides sigmodontis</name>
    <name type="common">Filarial nematode worm</name>
    <dbReference type="NCBI Taxonomy" id="42156"/>
    <lineage>
        <taxon>Eukaryota</taxon>
        <taxon>Metazoa</taxon>
        <taxon>Ecdysozoa</taxon>
        <taxon>Nematoda</taxon>
        <taxon>Chromadorea</taxon>
        <taxon>Rhabditida</taxon>
        <taxon>Spirurina</taxon>
        <taxon>Spiruromorpha</taxon>
        <taxon>Filarioidea</taxon>
        <taxon>Onchocercidae</taxon>
        <taxon>Litomosoides</taxon>
    </lineage>
</organism>
<proteinExistence type="predicted"/>
<accession>A0A3P6T8G8</accession>
<reference evidence="1 2" key="1">
    <citation type="submission" date="2018-08" db="EMBL/GenBank/DDBJ databases">
        <authorList>
            <person name="Laetsch R D."/>
            <person name="Stevens L."/>
            <person name="Kumar S."/>
            <person name="Blaxter L. M."/>
        </authorList>
    </citation>
    <scope>NUCLEOTIDE SEQUENCE [LARGE SCALE GENOMIC DNA]</scope>
</reference>
<evidence type="ECO:0000313" key="2">
    <source>
        <dbReference type="Proteomes" id="UP000277928"/>
    </source>
</evidence>
<dbReference type="Proteomes" id="UP000277928">
    <property type="component" value="Unassembled WGS sequence"/>
</dbReference>
<gene>
    <name evidence="1" type="ORF">NLS_LOCUS4396</name>
</gene>
<sequence length="76" mass="8982">MLTNIRTLPIVMSIDKECRERRKSCIVVVIIEHGYVLDLREELDIEMEESEQISEFEEVVLKNEDENSLNNVKFVK</sequence>
<dbReference type="AlphaFoldDB" id="A0A3P6T8G8"/>
<name>A0A3P6T8G8_LITSI</name>
<evidence type="ECO:0000313" key="1">
    <source>
        <dbReference type="EMBL" id="VDK79183.1"/>
    </source>
</evidence>
<dbReference type="EMBL" id="UYRX01000280">
    <property type="protein sequence ID" value="VDK79183.1"/>
    <property type="molecule type" value="Genomic_DNA"/>
</dbReference>